<gene>
    <name evidence="2" type="ORF">S01H4_47490</name>
</gene>
<proteinExistence type="predicted"/>
<dbReference type="EMBL" id="BART01026667">
    <property type="protein sequence ID" value="GAG99652.1"/>
    <property type="molecule type" value="Genomic_DNA"/>
</dbReference>
<name>X1D3G0_9ZZZZ</name>
<reference evidence="2" key="1">
    <citation type="journal article" date="2014" name="Front. Microbiol.">
        <title>High frequency of phylogenetically diverse reductive dehalogenase-homologous genes in deep subseafloor sedimentary metagenomes.</title>
        <authorList>
            <person name="Kawai M."/>
            <person name="Futagami T."/>
            <person name="Toyoda A."/>
            <person name="Takaki Y."/>
            <person name="Nishi S."/>
            <person name="Hori S."/>
            <person name="Arai W."/>
            <person name="Tsubouchi T."/>
            <person name="Morono Y."/>
            <person name="Uchiyama I."/>
            <person name="Ito T."/>
            <person name="Fujiyama A."/>
            <person name="Inagaki F."/>
            <person name="Takami H."/>
        </authorList>
    </citation>
    <scope>NUCLEOTIDE SEQUENCE</scope>
    <source>
        <strain evidence="2">Expedition CK06-06</strain>
    </source>
</reference>
<comment type="catalytic activity">
    <reaction evidence="1">
        <text>Endonucleolytic cleavage at a junction such as a reciprocal single-stranded crossover between two homologous DNA duplexes (Holliday junction).</text>
        <dbReference type="EC" id="3.1.21.10"/>
    </reaction>
</comment>
<dbReference type="SUPFAM" id="SSF52980">
    <property type="entry name" value="Restriction endonuclease-like"/>
    <property type="match status" value="1"/>
</dbReference>
<accession>X1D3G0</accession>
<dbReference type="Gene3D" id="3.40.1350.10">
    <property type="match status" value="1"/>
</dbReference>
<dbReference type="InterPro" id="IPR011335">
    <property type="entry name" value="Restrct_endonuc-II-like"/>
</dbReference>
<dbReference type="InterPro" id="IPR002732">
    <property type="entry name" value="Hjc"/>
</dbReference>
<feature type="non-terminal residue" evidence="2">
    <location>
        <position position="277"/>
    </location>
</feature>
<evidence type="ECO:0000313" key="2">
    <source>
        <dbReference type="EMBL" id="GAG99652.1"/>
    </source>
</evidence>
<dbReference type="GO" id="GO:0008821">
    <property type="term" value="F:crossover junction DNA endonuclease activity"/>
    <property type="evidence" value="ECO:0007669"/>
    <property type="project" value="UniProtKB-EC"/>
</dbReference>
<evidence type="ECO:0000256" key="1">
    <source>
        <dbReference type="ARBA" id="ARBA00029354"/>
    </source>
</evidence>
<dbReference type="AlphaFoldDB" id="X1D3G0"/>
<dbReference type="InterPro" id="IPR011856">
    <property type="entry name" value="tRNA_endonuc-like_dom_sf"/>
</dbReference>
<organism evidence="2">
    <name type="scientific">marine sediment metagenome</name>
    <dbReference type="NCBI Taxonomy" id="412755"/>
    <lineage>
        <taxon>unclassified sequences</taxon>
        <taxon>metagenomes</taxon>
        <taxon>ecological metagenomes</taxon>
    </lineage>
</organism>
<dbReference type="Pfam" id="PF01870">
    <property type="entry name" value="Hjc"/>
    <property type="match status" value="1"/>
</dbReference>
<dbReference type="GO" id="GO:0003676">
    <property type="term" value="F:nucleic acid binding"/>
    <property type="evidence" value="ECO:0007669"/>
    <property type="project" value="InterPro"/>
</dbReference>
<sequence length="277" mass="31683">FKEQMTTVNLDSSARLIYEAIQQLGWSADPASLTERVKRLDIGLPAEDEFIFILSWLGKCSLVHKLDQGQFPPDSKKYLQVPDLLASFETKSGPKVVLIEVKATNRKKLVWKPDYLKKLKNYASRLGLPLLVAWKFYGLWLLVEIGCFTLAKINFHLSLETAMKNNLMSCLVGDFLYVMKENVGLHFVLRKERLVETYETGINSHEEKWLTRMEKAFFTNSVGLKSSKLPAGLWPLFISAKPESQDRVEKDHIFQSFIIPENQGMKYAHVALSVLVN</sequence>
<protein>
    <submittedName>
        <fullName evidence="2">Uncharacterized protein</fullName>
    </submittedName>
</protein>
<comment type="caution">
    <text evidence="2">The sequence shown here is derived from an EMBL/GenBank/DDBJ whole genome shotgun (WGS) entry which is preliminary data.</text>
</comment>
<feature type="non-terminal residue" evidence="2">
    <location>
        <position position="1"/>
    </location>
</feature>